<gene>
    <name evidence="2" type="ORF">SASPL_140519</name>
</gene>
<reference evidence="2" key="1">
    <citation type="submission" date="2018-01" db="EMBL/GenBank/DDBJ databases">
        <authorList>
            <person name="Mao J.F."/>
        </authorList>
    </citation>
    <scope>NUCLEOTIDE SEQUENCE</scope>
    <source>
        <strain evidence="2">Huo1</strain>
        <tissue evidence="2">Leaf</tissue>
    </source>
</reference>
<evidence type="ECO:0000313" key="3">
    <source>
        <dbReference type="Proteomes" id="UP000298416"/>
    </source>
</evidence>
<keyword evidence="3" id="KW-1185">Reference proteome</keyword>
<organism evidence="2">
    <name type="scientific">Salvia splendens</name>
    <name type="common">Scarlet sage</name>
    <dbReference type="NCBI Taxonomy" id="180675"/>
    <lineage>
        <taxon>Eukaryota</taxon>
        <taxon>Viridiplantae</taxon>
        <taxon>Streptophyta</taxon>
        <taxon>Embryophyta</taxon>
        <taxon>Tracheophyta</taxon>
        <taxon>Spermatophyta</taxon>
        <taxon>Magnoliopsida</taxon>
        <taxon>eudicotyledons</taxon>
        <taxon>Gunneridae</taxon>
        <taxon>Pentapetalae</taxon>
        <taxon>asterids</taxon>
        <taxon>lamiids</taxon>
        <taxon>Lamiales</taxon>
        <taxon>Lamiaceae</taxon>
        <taxon>Nepetoideae</taxon>
        <taxon>Mentheae</taxon>
        <taxon>Salviinae</taxon>
        <taxon>Salvia</taxon>
        <taxon>Salvia subgen. Calosphace</taxon>
        <taxon>core Calosphace</taxon>
    </lineage>
</organism>
<dbReference type="InterPro" id="IPR006461">
    <property type="entry name" value="PLAC_motif_containing"/>
</dbReference>
<protein>
    <submittedName>
        <fullName evidence="2">Uncharacterized protein</fullName>
    </submittedName>
</protein>
<feature type="compositionally biased region" description="Polar residues" evidence="1">
    <location>
        <begin position="1"/>
        <end position="11"/>
    </location>
</feature>
<feature type="region of interest" description="Disordered" evidence="1">
    <location>
        <begin position="1"/>
        <end position="46"/>
    </location>
</feature>
<comment type="caution">
    <text evidence="2">The sequence shown here is derived from an EMBL/GenBank/DDBJ whole genome shotgun (WGS) entry which is preliminary data.</text>
</comment>
<dbReference type="PANTHER" id="PTHR15907">
    <property type="entry name" value="DUF614 FAMILY PROTEIN-RELATED"/>
    <property type="match status" value="1"/>
</dbReference>
<dbReference type="EMBL" id="PNBA02000015">
    <property type="protein sequence ID" value="KAG6399045.1"/>
    <property type="molecule type" value="Genomic_DNA"/>
</dbReference>
<dbReference type="NCBIfam" id="TIGR01571">
    <property type="entry name" value="A_thal_Cys_rich"/>
    <property type="match status" value="1"/>
</dbReference>
<dbReference type="Proteomes" id="UP000298416">
    <property type="component" value="Unassembled WGS sequence"/>
</dbReference>
<name>A0A8X8WNY6_SALSN</name>
<evidence type="ECO:0000313" key="2">
    <source>
        <dbReference type="EMBL" id="KAG6399045.1"/>
    </source>
</evidence>
<proteinExistence type="predicted"/>
<sequence length="217" mass="24529">MVSANSNSRPSQPHGYATAATGIPINSTPPFHPEKPEPRPPNPQRQSKVAWSTGLCGCYSDCDSCCLTCCCPCITFGRISEIVDRGSSSCCLNGTRYTLLSFVALSCFYSCCYRSKMRQQYLLQESPCCDCCVHFFCQTCALCQEYRELKNRGFDMTISMMAWKYAETESGDSHTSSRSRRNDQIILFLQISIYIYTHYNVFNSMQISCVYFSTVNQ</sequence>
<accession>A0A8X8WNY6</accession>
<dbReference type="Pfam" id="PF04749">
    <property type="entry name" value="PLAC8"/>
    <property type="match status" value="1"/>
</dbReference>
<dbReference type="AlphaFoldDB" id="A0A8X8WNY6"/>
<evidence type="ECO:0000256" key="1">
    <source>
        <dbReference type="SAM" id="MobiDB-lite"/>
    </source>
</evidence>
<reference evidence="2" key="2">
    <citation type="submission" date="2020-08" db="EMBL/GenBank/DDBJ databases">
        <title>Plant Genome Project.</title>
        <authorList>
            <person name="Zhang R.-G."/>
        </authorList>
    </citation>
    <scope>NUCLEOTIDE SEQUENCE</scope>
    <source>
        <strain evidence="2">Huo1</strain>
        <tissue evidence="2">Leaf</tissue>
    </source>
</reference>